<reference evidence="16" key="2">
    <citation type="submission" date="2018-05" db="EMBL/GenBank/DDBJ databases">
        <title>Genome Sequencing of selected type strains of the family Eggerthellaceae.</title>
        <authorList>
            <person name="Danylec N."/>
            <person name="Stoll D.A."/>
            <person name="Doetsch A."/>
            <person name="Huch M."/>
        </authorList>
    </citation>
    <scope>NUCLEOTIDE SEQUENCE [LARGE SCALE GENOMIC DNA]</scope>
    <source>
        <strain evidence="16">DSM 16107</strain>
    </source>
</reference>
<dbReference type="EMBL" id="QICC01000005">
    <property type="protein sequence ID" value="RNM42928.1"/>
    <property type="molecule type" value="Genomic_DNA"/>
</dbReference>
<dbReference type="EMBL" id="PPTT01000013">
    <property type="protein sequence ID" value="RDB68796.1"/>
    <property type="molecule type" value="Genomic_DNA"/>
</dbReference>
<dbReference type="GO" id="GO:0006885">
    <property type="term" value="P:regulation of pH"/>
    <property type="evidence" value="ECO:0007669"/>
    <property type="project" value="UniProtKB-UniRule"/>
</dbReference>
<organism evidence="14 16">
    <name type="scientific">Eggerthella sinensis</name>
    <dbReference type="NCBI Taxonomy" id="242230"/>
    <lineage>
        <taxon>Bacteria</taxon>
        <taxon>Bacillati</taxon>
        <taxon>Actinomycetota</taxon>
        <taxon>Coriobacteriia</taxon>
        <taxon>Eggerthellales</taxon>
        <taxon>Eggerthellaceae</taxon>
        <taxon>Eggerthella</taxon>
    </lineage>
</organism>
<feature type="compositionally biased region" description="Gly residues" evidence="12">
    <location>
        <begin position="593"/>
        <end position="602"/>
    </location>
</feature>
<evidence type="ECO:0000256" key="11">
    <source>
        <dbReference type="HAMAP-Rule" id="MF_01844"/>
    </source>
</evidence>
<feature type="transmembrane region" description="Helical" evidence="11">
    <location>
        <begin position="322"/>
        <end position="343"/>
    </location>
</feature>
<evidence type="ECO:0000256" key="9">
    <source>
        <dbReference type="ARBA" id="ARBA00023136"/>
    </source>
</evidence>
<evidence type="ECO:0000256" key="1">
    <source>
        <dbReference type="ARBA" id="ARBA00004429"/>
    </source>
</evidence>
<feature type="region of interest" description="Disordered" evidence="12">
    <location>
        <begin position="577"/>
        <end position="602"/>
    </location>
</feature>
<dbReference type="Pfam" id="PF06965">
    <property type="entry name" value="Na_H_antiport_1"/>
    <property type="match status" value="1"/>
</dbReference>
<comment type="caution">
    <text evidence="14">The sequence shown here is derived from an EMBL/GenBank/DDBJ whole genome shotgun (WGS) entry which is preliminary data.</text>
</comment>
<gene>
    <name evidence="11 14" type="primary">nhaA</name>
    <name evidence="13" type="ORF">C1876_08895</name>
    <name evidence="14" type="ORF">DMP09_02350</name>
</gene>
<evidence type="ECO:0000313" key="16">
    <source>
        <dbReference type="Proteomes" id="UP000270112"/>
    </source>
</evidence>
<accession>A0A3N0J0Z9</accession>
<dbReference type="GO" id="GO:0005886">
    <property type="term" value="C:plasma membrane"/>
    <property type="evidence" value="ECO:0007669"/>
    <property type="project" value="UniProtKB-SubCell"/>
</dbReference>
<dbReference type="RefSeq" id="WP_114546369.1">
    <property type="nucleotide sequence ID" value="NZ_CALJMG010000033.1"/>
</dbReference>
<feature type="transmembrane region" description="Helical" evidence="11">
    <location>
        <begin position="148"/>
        <end position="167"/>
    </location>
</feature>
<comment type="similarity">
    <text evidence="11">Belongs to the NhaA Na(+)/H(+) (TC 2.A.33) antiporter family.</text>
</comment>
<dbReference type="Proteomes" id="UP000270112">
    <property type="component" value="Unassembled WGS sequence"/>
</dbReference>
<feature type="transmembrane region" description="Helical" evidence="11">
    <location>
        <begin position="203"/>
        <end position="219"/>
    </location>
</feature>
<keyword evidence="6 11" id="KW-1133">Transmembrane helix</keyword>
<dbReference type="OrthoDB" id="9808135at2"/>
<dbReference type="AlphaFoldDB" id="A0A3N0J0Z9"/>
<evidence type="ECO:0000313" key="13">
    <source>
        <dbReference type="EMBL" id="RDB68796.1"/>
    </source>
</evidence>
<feature type="transmembrane region" description="Helical" evidence="11">
    <location>
        <begin position="231"/>
        <end position="259"/>
    </location>
</feature>
<feature type="region of interest" description="Disordered" evidence="12">
    <location>
        <begin position="553"/>
        <end position="572"/>
    </location>
</feature>
<comment type="subcellular location">
    <subcellularLocation>
        <location evidence="1">Cell inner membrane</location>
        <topology evidence="1">Multi-pass membrane protein</topology>
    </subcellularLocation>
    <subcellularLocation>
        <location evidence="11">Cell membrane</location>
        <topology evidence="11">Multi-pass membrane protein</topology>
    </subcellularLocation>
</comment>
<feature type="transmembrane region" description="Helical" evidence="11">
    <location>
        <begin position="37"/>
        <end position="56"/>
    </location>
</feature>
<evidence type="ECO:0000256" key="5">
    <source>
        <dbReference type="ARBA" id="ARBA00022692"/>
    </source>
</evidence>
<keyword evidence="10 11" id="KW-0739">Sodium transport</keyword>
<evidence type="ECO:0000256" key="4">
    <source>
        <dbReference type="ARBA" id="ARBA00022475"/>
    </source>
</evidence>
<comment type="function">
    <text evidence="11">Na(+)/H(+) antiporter that extrudes sodium in exchange for external protons.</text>
</comment>
<evidence type="ECO:0000256" key="6">
    <source>
        <dbReference type="ARBA" id="ARBA00022989"/>
    </source>
</evidence>
<dbReference type="PANTHER" id="PTHR30341">
    <property type="entry name" value="SODIUM ION/PROTON ANTIPORTER NHAA-RELATED"/>
    <property type="match status" value="1"/>
</dbReference>
<reference evidence="14" key="3">
    <citation type="journal article" date="2019" name="Microbiol. Resour. Announc.">
        <title>Draft Genome Sequences of Type Strains of Gordonibacter faecihominis, Paraeggerthella hongkongensis, Parvibacter caecicola,Slackia equolifaciens, Slackia faecicanis, and Slackia isoflavoniconvertens.</title>
        <authorList>
            <person name="Danylec N."/>
            <person name="Stoll D.A."/>
            <person name="Dotsch A."/>
            <person name="Huch M."/>
        </authorList>
    </citation>
    <scope>NUCLEOTIDE SEQUENCE</scope>
    <source>
        <strain evidence="14">DSM 16107</strain>
    </source>
</reference>
<dbReference type="PANTHER" id="PTHR30341:SF0">
    <property type="entry name" value="NA(+)_H(+) ANTIPORTER NHAA"/>
    <property type="match status" value="1"/>
</dbReference>
<feature type="transmembrane region" description="Helical" evidence="11">
    <location>
        <begin position="117"/>
        <end position="136"/>
    </location>
</feature>
<evidence type="ECO:0000256" key="3">
    <source>
        <dbReference type="ARBA" id="ARBA00022449"/>
    </source>
</evidence>
<dbReference type="NCBIfam" id="TIGR00773">
    <property type="entry name" value="NhaA"/>
    <property type="match status" value="1"/>
</dbReference>
<feature type="transmembrane region" description="Helical" evidence="11">
    <location>
        <begin position="76"/>
        <end position="97"/>
    </location>
</feature>
<keyword evidence="4 11" id="KW-1003">Cell membrane</keyword>
<dbReference type="GO" id="GO:0015385">
    <property type="term" value="F:sodium:proton antiporter activity"/>
    <property type="evidence" value="ECO:0007669"/>
    <property type="project" value="UniProtKB-UniRule"/>
</dbReference>
<proteinExistence type="inferred from homology"/>
<evidence type="ECO:0000256" key="12">
    <source>
        <dbReference type="SAM" id="MobiDB-lite"/>
    </source>
</evidence>
<evidence type="ECO:0000256" key="8">
    <source>
        <dbReference type="ARBA" id="ARBA00023065"/>
    </source>
</evidence>
<keyword evidence="5 11" id="KW-0812">Transmembrane</keyword>
<comment type="catalytic activity">
    <reaction evidence="11">
        <text>Na(+)(in) + 2 H(+)(out) = Na(+)(out) + 2 H(+)(in)</text>
        <dbReference type="Rhea" id="RHEA:29251"/>
        <dbReference type="ChEBI" id="CHEBI:15378"/>
        <dbReference type="ChEBI" id="CHEBI:29101"/>
    </reaction>
</comment>
<dbReference type="Proteomes" id="UP000253817">
    <property type="component" value="Unassembled WGS sequence"/>
</dbReference>
<evidence type="ECO:0000313" key="14">
    <source>
        <dbReference type="EMBL" id="RNM42928.1"/>
    </source>
</evidence>
<keyword evidence="7 11" id="KW-0915">Sodium</keyword>
<dbReference type="HAMAP" id="MF_01844">
    <property type="entry name" value="NhaA"/>
    <property type="match status" value="1"/>
</dbReference>
<feature type="transmembrane region" description="Helical" evidence="11">
    <location>
        <begin position="429"/>
        <end position="448"/>
    </location>
</feature>
<feature type="transmembrane region" description="Helical" evidence="11">
    <location>
        <begin position="355"/>
        <end position="380"/>
    </location>
</feature>
<keyword evidence="3 11" id="KW-0050">Antiport</keyword>
<dbReference type="InterPro" id="IPR004670">
    <property type="entry name" value="NhaA"/>
</dbReference>
<feature type="compositionally biased region" description="Basic and acidic residues" evidence="12">
    <location>
        <begin position="577"/>
        <end position="588"/>
    </location>
</feature>
<evidence type="ECO:0000256" key="2">
    <source>
        <dbReference type="ARBA" id="ARBA00022448"/>
    </source>
</evidence>
<feature type="transmembrane region" description="Helical" evidence="11">
    <location>
        <begin position="392"/>
        <end position="417"/>
    </location>
</feature>
<evidence type="ECO:0000313" key="15">
    <source>
        <dbReference type="Proteomes" id="UP000253817"/>
    </source>
</evidence>
<protein>
    <recommendedName>
        <fullName evidence="11">Na(+)/H(+) antiporter NhaA</fullName>
    </recommendedName>
    <alternativeName>
        <fullName evidence="11">Sodium/proton antiporter NhaA</fullName>
    </alternativeName>
</protein>
<reference evidence="13 15" key="1">
    <citation type="journal article" date="2018" name="Elife">
        <title>Discovery and characterization of a prevalent human gut bacterial enzyme sufficient for the inactivation of a family of plant toxins.</title>
        <authorList>
            <person name="Koppel N."/>
            <person name="Bisanz J.E."/>
            <person name="Pandelia M.E."/>
            <person name="Turnbaugh P.J."/>
            <person name="Balskus E.P."/>
        </authorList>
    </citation>
    <scope>NUCLEOTIDE SEQUENCE [LARGE SCALE GENOMIC DNA]</scope>
    <source>
        <strain evidence="13 15">DSM 16107</strain>
    </source>
</reference>
<keyword evidence="8 11" id="KW-0406">Ion transport</keyword>
<evidence type="ECO:0000256" key="7">
    <source>
        <dbReference type="ARBA" id="ARBA00023053"/>
    </source>
</evidence>
<dbReference type="InterPro" id="IPR023171">
    <property type="entry name" value="Na/H_antiporter_dom_sf"/>
</dbReference>
<keyword evidence="9 11" id="KW-0472">Membrane</keyword>
<sequence length="602" mass="65296">MTDTNQDGTQRIFIKEVQGHQARYKKLIQFTHSSTKAAGAMLLAAVVALIVANTGAYEAFIDFWHTEAGFFFGDSFAGMSLAHVINDIFMAVFFLLVGLEVKYELTVGELTNIRQALLPIMAAIGGVIAPIGIYLVFNAANPETAQGWGVPTATDIAFALGILALLGNRVPSGVRVFLSTLAVADDIIAILVIAIFYGHSPSIFWLGAAAVVLVVLVLMNRNHIYSLIPYLLVGAVLWYCVFMSGVHSTIAGVLLAFVIPSGSRVNLKGFITWSGNKVRQARDAFEPETPVIAQGAYIETVQDLSRVARQVVPPATRLEHRLYPWVYFGILPLFALTNADVSFTGMDIGAMLTDPVLYGVMLGLLLGKPLGIMLMSFAIVKSKLASLPENVNWFHMLGASILGGVGFTMAIFVANLAFTDEMHIATAKLAILAASLLAGVLGFVFLMLQAKAAQKRGVAYLSMQTDDENLQTADRDAVHDSEQMLRDIDDAEIEDFKLVKKHSGVFEIAVDLGPTGLLGGGSIGDVREAIRDEVVRVLRDEGEDELLEKVQREFEDHEGEPPLISVEEALRRSGEKERLRDALRREGQDAIGMAGGSGEDKR</sequence>
<evidence type="ECO:0000256" key="10">
    <source>
        <dbReference type="ARBA" id="ARBA00023201"/>
    </source>
</evidence>
<keyword evidence="15" id="KW-1185">Reference proteome</keyword>
<dbReference type="Gene3D" id="1.20.1530.10">
    <property type="entry name" value="Na+/H+ antiporter like domain"/>
    <property type="match status" value="1"/>
</dbReference>
<keyword evidence="2 11" id="KW-0813">Transport</keyword>
<name>A0A3N0J0Z9_9ACTN</name>
<feature type="transmembrane region" description="Helical" evidence="11">
    <location>
        <begin position="174"/>
        <end position="197"/>
    </location>
</feature>